<keyword evidence="2" id="KW-0540">Nuclease</keyword>
<protein>
    <submittedName>
        <fullName evidence="2">Predicted 5' DNA nuclease, flap endonuclease-1-like, helix-3-turn-helix (H3TH) domain</fullName>
    </submittedName>
</protein>
<keyword evidence="3" id="KW-1185">Reference proteome</keyword>
<dbReference type="RefSeq" id="WP_090070574.1">
    <property type="nucleotide sequence ID" value="NZ_FOVR01000003.1"/>
</dbReference>
<proteinExistence type="predicted"/>
<dbReference type="GO" id="GO:0004519">
    <property type="term" value="F:endonuclease activity"/>
    <property type="evidence" value="ECO:0007669"/>
    <property type="project" value="UniProtKB-KW"/>
</dbReference>
<evidence type="ECO:0000313" key="2">
    <source>
        <dbReference type="EMBL" id="SFO07618.1"/>
    </source>
</evidence>
<keyword evidence="2" id="KW-0378">Hydrolase</keyword>
<evidence type="ECO:0000256" key="1">
    <source>
        <dbReference type="SAM" id="MobiDB-lite"/>
    </source>
</evidence>
<dbReference type="STRING" id="655353.SAMN04488056_10371"/>
<reference evidence="2 3" key="1">
    <citation type="submission" date="2016-10" db="EMBL/GenBank/DDBJ databases">
        <authorList>
            <person name="de Groot N.N."/>
        </authorList>
    </citation>
    <scope>NUCLEOTIDE SEQUENCE [LARGE SCALE GENOMIC DNA]</scope>
    <source>
        <strain evidence="2 3">CGMCC 1.9157</strain>
    </source>
</reference>
<keyword evidence="2" id="KW-0255">Endonuclease</keyword>
<dbReference type="OrthoDB" id="9807941at2"/>
<name>A0A1I5E7N4_9HYPH</name>
<organism evidence="2 3">
    <name type="scientific">Cohaesibacter marisflavi</name>
    <dbReference type="NCBI Taxonomy" id="655353"/>
    <lineage>
        <taxon>Bacteria</taxon>
        <taxon>Pseudomonadati</taxon>
        <taxon>Pseudomonadota</taxon>
        <taxon>Alphaproteobacteria</taxon>
        <taxon>Hyphomicrobiales</taxon>
        <taxon>Cohaesibacteraceae</taxon>
    </lineage>
</organism>
<evidence type="ECO:0000313" key="3">
    <source>
        <dbReference type="Proteomes" id="UP000199236"/>
    </source>
</evidence>
<accession>A0A1I5E7N4</accession>
<dbReference type="Proteomes" id="UP000199236">
    <property type="component" value="Unassembled WGS sequence"/>
</dbReference>
<dbReference type="Gene3D" id="1.10.150.20">
    <property type="entry name" value="5' to 3' exonuclease, C-terminal subdomain"/>
    <property type="match status" value="2"/>
</dbReference>
<feature type="compositionally biased region" description="Basic and acidic residues" evidence="1">
    <location>
        <begin position="158"/>
        <end position="172"/>
    </location>
</feature>
<dbReference type="EMBL" id="FOVR01000003">
    <property type="protein sequence ID" value="SFO07618.1"/>
    <property type="molecule type" value="Genomic_DNA"/>
</dbReference>
<sequence>MTVLIGQELLLIILAVIFGALLGCALRAFLASQPGQDLANRAEALYDPAAAAARRASEEFPLSAAEEGNRATDADAASLSSVSLTGAPVPDGREEPLPQEQSVIPVEVVATVIDEEKPKGAKPKKGGPVDTSVDPTLVAEGMAGEGLVDAPSDTDQPEGVKPKALESPRDGKADDLKKIKGVGKVIEGKLNNLGIYHFDQIARWTDAEATWVSSILDFKGRIERENWIAQAREIIGPDAIPVDIDEADEDAVAAAGAVPVEVVEAEAEPVDVDAEEEKIEQVLATLPEGASAKEKAEAVGSKPALLSGPRDGKPDDLKQIRGIGRVIETKLNDLGIYHFDQIADWSREEAHYVSTFLSFKGRIDRENWIAQAKLLASGQATAFSIRVSKGQVESSRG</sequence>
<dbReference type="AlphaFoldDB" id="A0A1I5E7N4"/>
<feature type="region of interest" description="Disordered" evidence="1">
    <location>
        <begin position="293"/>
        <end position="313"/>
    </location>
</feature>
<feature type="compositionally biased region" description="Low complexity" evidence="1">
    <location>
        <begin position="74"/>
        <end position="85"/>
    </location>
</feature>
<feature type="region of interest" description="Disordered" evidence="1">
    <location>
        <begin position="61"/>
        <end position="172"/>
    </location>
</feature>
<gene>
    <name evidence="2" type="ORF">SAMN04488056_10371</name>
</gene>